<evidence type="ECO:0000256" key="1">
    <source>
        <dbReference type="SAM" id="SignalP"/>
    </source>
</evidence>
<dbReference type="CDD" id="cd05379">
    <property type="entry name" value="CAP_bacterial"/>
    <property type="match status" value="1"/>
</dbReference>
<organism evidence="3 4">
    <name type="scientific">Poritiphilus flavus</name>
    <dbReference type="NCBI Taxonomy" id="2697053"/>
    <lineage>
        <taxon>Bacteria</taxon>
        <taxon>Pseudomonadati</taxon>
        <taxon>Bacteroidota</taxon>
        <taxon>Flavobacteriia</taxon>
        <taxon>Flavobacteriales</taxon>
        <taxon>Flavobacteriaceae</taxon>
        <taxon>Poritiphilus</taxon>
    </lineage>
</organism>
<evidence type="ECO:0000313" key="3">
    <source>
        <dbReference type="EMBL" id="NAS12510.1"/>
    </source>
</evidence>
<gene>
    <name evidence="3" type="ORF">GTQ38_10895</name>
</gene>
<evidence type="ECO:0000313" key="4">
    <source>
        <dbReference type="Proteomes" id="UP000475249"/>
    </source>
</evidence>
<keyword evidence="1" id="KW-0732">Signal</keyword>
<name>A0A6L9ECN5_9FLAO</name>
<dbReference type="Pfam" id="PF00188">
    <property type="entry name" value="CAP"/>
    <property type="match status" value="1"/>
</dbReference>
<proteinExistence type="predicted"/>
<dbReference type="AlphaFoldDB" id="A0A6L9ECN5"/>
<sequence>MKMRLQFAISVLFVLVASSCSKETIGNADIPIPENKNAVQVEQELLGIVNAHRAALGYNTLVFSEVAYSYANEHTDYMIAKGSLSHDNFSARASGISSEVDAEYVAENVAKNYATAIEAFENWLDSPNHRKTIEDNFTHTGISVKTDASGNYYFTQLFYR</sequence>
<dbReference type="EMBL" id="WXYO01000005">
    <property type="protein sequence ID" value="NAS12510.1"/>
    <property type="molecule type" value="Genomic_DNA"/>
</dbReference>
<evidence type="ECO:0000259" key="2">
    <source>
        <dbReference type="Pfam" id="PF00188"/>
    </source>
</evidence>
<protein>
    <submittedName>
        <fullName evidence="3">CAP domain-containing protein</fullName>
    </submittedName>
</protein>
<feature type="chain" id="PRO_5027080262" evidence="1">
    <location>
        <begin position="23"/>
        <end position="160"/>
    </location>
</feature>
<dbReference type="PANTHER" id="PTHR31157">
    <property type="entry name" value="SCP DOMAIN-CONTAINING PROTEIN"/>
    <property type="match status" value="1"/>
</dbReference>
<reference evidence="3 4" key="1">
    <citation type="submission" date="2020-01" db="EMBL/GenBank/DDBJ databases">
        <title>Bacteria diversity of Porities sp.</title>
        <authorList>
            <person name="Wang G."/>
        </authorList>
    </citation>
    <scope>NUCLEOTIDE SEQUENCE [LARGE SCALE GENOMIC DNA]</scope>
    <source>
        <strain evidence="3 4">R33</strain>
    </source>
</reference>
<dbReference type="InterPro" id="IPR035940">
    <property type="entry name" value="CAP_sf"/>
</dbReference>
<dbReference type="SUPFAM" id="SSF55797">
    <property type="entry name" value="PR-1-like"/>
    <property type="match status" value="1"/>
</dbReference>
<dbReference type="Gene3D" id="3.40.33.10">
    <property type="entry name" value="CAP"/>
    <property type="match status" value="1"/>
</dbReference>
<keyword evidence="4" id="KW-1185">Reference proteome</keyword>
<comment type="caution">
    <text evidence="3">The sequence shown here is derived from an EMBL/GenBank/DDBJ whole genome shotgun (WGS) entry which is preliminary data.</text>
</comment>
<accession>A0A6L9ECN5</accession>
<dbReference type="InterPro" id="IPR014044">
    <property type="entry name" value="CAP_dom"/>
</dbReference>
<dbReference type="PANTHER" id="PTHR31157:SF1">
    <property type="entry name" value="SCP DOMAIN-CONTAINING PROTEIN"/>
    <property type="match status" value="1"/>
</dbReference>
<dbReference type="Proteomes" id="UP000475249">
    <property type="component" value="Unassembled WGS sequence"/>
</dbReference>
<dbReference type="PROSITE" id="PS51257">
    <property type="entry name" value="PROKAR_LIPOPROTEIN"/>
    <property type="match status" value="1"/>
</dbReference>
<feature type="signal peptide" evidence="1">
    <location>
        <begin position="1"/>
        <end position="22"/>
    </location>
</feature>
<feature type="domain" description="SCP" evidence="2">
    <location>
        <begin position="48"/>
        <end position="158"/>
    </location>
</feature>
<dbReference type="RefSeq" id="WP_161435550.1">
    <property type="nucleotide sequence ID" value="NZ_WXYO01000005.1"/>
</dbReference>